<comment type="caution">
    <text evidence="5">The sequence shown here is derived from an EMBL/GenBank/DDBJ whole genome shotgun (WGS) entry which is preliminary data.</text>
</comment>
<dbReference type="PANTHER" id="PTHR10775">
    <property type="entry name" value="OS08G0208400 PROTEIN"/>
    <property type="match status" value="1"/>
</dbReference>
<gene>
    <name evidence="5" type="ORF">OSB04_007395</name>
</gene>
<dbReference type="Proteomes" id="UP001172457">
    <property type="component" value="Chromosome 2"/>
</dbReference>
<evidence type="ECO:0008006" key="7">
    <source>
        <dbReference type="Google" id="ProtNLM"/>
    </source>
</evidence>
<accession>A0AA38WQU8</accession>
<dbReference type="EMBL" id="JARYMX010000002">
    <property type="protein sequence ID" value="KAJ9562235.1"/>
    <property type="molecule type" value="Genomic_DNA"/>
</dbReference>
<organism evidence="5 6">
    <name type="scientific">Centaurea solstitialis</name>
    <name type="common">yellow star-thistle</name>
    <dbReference type="NCBI Taxonomy" id="347529"/>
    <lineage>
        <taxon>Eukaryota</taxon>
        <taxon>Viridiplantae</taxon>
        <taxon>Streptophyta</taxon>
        <taxon>Embryophyta</taxon>
        <taxon>Tracheophyta</taxon>
        <taxon>Spermatophyta</taxon>
        <taxon>Magnoliopsida</taxon>
        <taxon>eudicotyledons</taxon>
        <taxon>Gunneridae</taxon>
        <taxon>Pentapetalae</taxon>
        <taxon>asterids</taxon>
        <taxon>campanulids</taxon>
        <taxon>Asterales</taxon>
        <taxon>Asteraceae</taxon>
        <taxon>Carduoideae</taxon>
        <taxon>Cardueae</taxon>
        <taxon>Centaureinae</taxon>
        <taxon>Centaurea</taxon>
    </lineage>
</organism>
<keyword evidence="1" id="KW-0175">Coiled coil</keyword>
<feature type="coiled-coil region" evidence="1">
    <location>
        <begin position="755"/>
        <end position="789"/>
    </location>
</feature>
<dbReference type="InterPro" id="IPR029480">
    <property type="entry name" value="Transpos_assoc"/>
</dbReference>
<evidence type="ECO:0000259" key="4">
    <source>
        <dbReference type="Pfam" id="PF13963"/>
    </source>
</evidence>
<feature type="domain" description="DUF4218" evidence="3">
    <location>
        <begin position="572"/>
        <end position="621"/>
    </location>
</feature>
<dbReference type="InterPro" id="IPR025452">
    <property type="entry name" value="DUF4218"/>
</dbReference>
<name>A0AA38WQU8_9ASTR</name>
<feature type="domain" description="Transposase-associated" evidence="4">
    <location>
        <begin position="14"/>
        <end position="85"/>
    </location>
</feature>
<evidence type="ECO:0000256" key="1">
    <source>
        <dbReference type="SAM" id="Coils"/>
    </source>
</evidence>
<sequence>MYKKNDHQGFLRVDYVAALDSFLDYAYAKEGVVKKKPTRNRIVLHIRCPCRKCQNSCYRERDDVRLHLMKNGFMPDYTTWWGHGETYYYVPHEDVGQSSTPIVDHNEGYVEMVNDQMMHEGMTWEEETPNPSAQGFYAMLQAADEPLWDGCTTYTKLGAATRLLHWKAECNVPEATYDPNVTIIKEMLPEGNKLPANFYETKKCLKKLALLKVKIDACKNHCMLFYKLDSTLTHCLLQRLYMSKKTSKEMTWHKDHQTEPGVMVHPSDGAAWKHFDMVHPEFASESRNVRLGLCTDGFNPNNSNSNPYSLWPVFLTIYNLPPWMSLKDVYVKLALVIPEGALTYDAHRKNNFEMRAIVLWIVSNFPAYAMLSSWSTHGKLACPYCMGAVNSFQLRTGGKSCWFDCHRRWLPSAHPFRCDRKGFLDESKVKRSIFWELPYWKTLLIHHNLDVMHIEKNVFENLFNTIMDTTKTKDNIKARRDVEIYCNRPELHIATSGNKVVKPKASYTLSKQQVIKVCQWLKRLKFPDGDDTDSNMGCNNGVVHILSCNMLKGATLRRLDSIANKYCSNNLKLGSLKRTIRNKARVEGSIVEAYLVNELSTYCSLYFDPQIETRHNRESRNFAPDIPISSGIDDRLSIFKVPSRRLFEKGGKTVMLTQAEIHKIHTYVLLNCKEVMLRSDDFTDQLKSLARGPGEYAWSYKGYFVNGYKFHTIMHVAGRVTHNSGVCVRGSCYDDSETDYYGLLDDVLEVEYYSLNSLKDEIRQEKEARLKQEEEIRQEREERLALEAKVKTFEDFMKRFNDANPHPPPPPPPPQI</sequence>
<proteinExistence type="predicted"/>
<keyword evidence="6" id="KW-1185">Reference proteome</keyword>
<dbReference type="Pfam" id="PF13963">
    <property type="entry name" value="Transpos_assoc"/>
    <property type="match status" value="1"/>
</dbReference>
<dbReference type="InterPro" id="IPR004242">
    <property type="entry name" value="Transposase_21"/>
</dbReference>
<reference evidence="5" key="1">
    <citation type="submission" date="2023-03" db="EMBL/GenBank/DDBJ databases">
        <title>Chromosome-scale reference genome and RAD-based genetic map of yellow starthistle (Centaurea solstitialis) reveal putative structural variation and QTLs associated with invader traits.</title>
        <authorList>
            <person name="Reatini B."/>
            <person name="Cang F.A."/>
            <person name="Jiang Q."/>
            <person name="Mckibben M.T.W."/>
            <person name="Barker M.S."/>
            <person name="Rieseberg L.H."/>
            <person name="Dlugosch K.M."/>
        </authorList>
    </citation>
    <scope>NUCLEOTIDE SEQUENCE</scope>
    <source>
        <strain evidence="5">CAN-66</strain>
        <tissue evidence="5">Leaf</tissue>
    </source>
</reference>
<dbReference type="AlphaFoldDB" id="A0AA38WQU8"/>
<dbReference type="Pfam" id="PF13960">
    <property type="entry name" value="DUF4218"/>
    <property type="match status" value="1"/>
</dbReference>
<dbReference type="Pfam" id="PF02992">
    <property type="entry name" value="Transposase_21"/>
    <property type="match status" value="2"/>
</dbReference>
<protein>
    <recommendedName>
        <fullName evidence="7">Transposase-associated domain-containing protein</fullName>
    </recommendedName>
</protein>
<feature type="compositionally biased region" description="Pro residues" evidence="2">
    <location>
        <begin position="805"/>
        <end position="816"/>
    </location>
</feature>
<evidence type="ECO:0000313" key="6">
    <source>
        <dbReference type="Proteomes" id="UP001172457"/>
    </source>
</evidence>
<dbReference type="PANTHER" id="PTHR10775:SF183">
    <property type="entry name" value="TRANSPOSON, EN_SPM-LIKE, TRANSPOSASE-ASSOCIATED DOMAIN PROTEIN-RELATED"/>
    <property type="match status" value="1"/>
</dbReference>
<evidence type="ECO:0000259" key="3">
    <source>
        <dbReference type="Pfam" id="PF13960"/>
    </source>
</evidence>
<evidence type="ECO:0000256" key="2">
    <source>
        <dbReference type="SAM" id="MobiDB-lite"/>
    </source>
</evidence>
<feature type="region of interest" description="Disordered" evidence="2">
    <location>
        <begin position="797"/>
        <end position="816"/>
    </location>
</feature>
<evidence type="ECO:0000313" key="5">
    <source>
        <dbReference type="EMBL" id="KAJ9562235.1"/>
    </source>
</evidence>